<accession>U3ACK2</accession>
<sequence>MPERLAATEAARTACMAELDALGAVYETGAAVDDPDVADCGIVHPVTLSEVLPDVALTPPAPMRCETALALARWTRDFGQPAAERLGRGALTEIRLGTVYNCRGRSSDSDTMSEHAFGNAVDIMAFGFADGADVAVEPREREGTMAEAFQDAVRASACLEFTTVLGPGSDAAHADHLHLDVKSRRGGFRLCQ</sequence>
<dbReference type="EMBL" id="BATB01000014">
    <property type="protein sequence ID" value="GAD55379.1"/>
    <property type="molecule type" value="Genomic_DNA"/>
</dbReference>
<evidence type="ECO:0000313" key="2">
    <source>
        <dbReference type="EMBL" id="GAD55379.1"/>
    </source>
</evidence>
<feature type="domain" description="Extensin-like C-terminal" evidence="1">
    <location>
        <begin position="14"/>
        <end position="192"/>
    </location>
</feature>
<gene>
    <name evidence="2" type="ORF">MBELCI_1431</name>
</gene>
<proteinExistence type="predicted"/>
<evidence type="ECO:0000313" key="3">
    <source>
        <dbReference type="Proteomes" id="UP000016566"/>
    </source>
</evidence>
<organism evidence="2 3">
    <name type="scientific">Limimaricola cinnabarinus LL-001</name>
    <dbReference type="NCBI Taxonomy" id="1337093"/>
    <lineage>
        <taxon>Bacteria</taxon>
        <taxon>Pseudomonadati</taxon>
        <taxon>Pseudomonadota</taxon>
        <taxon>Alphaproteobacteria</taxon>
        <taxon>Rhodobacterales</taxon>
        <taxon>Paracoccaceae</taxon>
        <taxon>Limimaricola</taxon>
    </lineage>
</organism>
<protein>
    <submittedName>
        <fullName evidence="2">Extensin-like protein</fullName>
    </submittedName>
</protein>
<dbReference type="Proteomes" id="UP000016566">
    <property type="component" value="Unassembled WGS sequence"/>
</dbReference>
<dbReference type="AlphaFoldDB" id="U3ACK2"/>
<name>U3ACK2_9RHOB</name>
<dbReference type="Pfam" id="PF06904">
    <property type="entry name" value="Extensin-like_C"/>
    <property type="match status" value="1"/>
</dbReference>
<dbReference type="InterPro" id="IPR009683">
    <property type="entry name" value="Extensin-like_C"/>
</dbReference>
<dbReference type="eggNOG" id="COG3921">
    <property type="taxonomic scope" value="Bacteria"/>
</dbReference>
<keyword evidence="3" id="KW-1185">Reference proteome</keyword>
<reference evidence="2" key="1">
    <citation type="journal article" date="2013" name="Genome Announc.">
        <title>Draft Genome Sequence of Loktanella cinnabarina LL-001T, Isolated from Deep-Sea Floor Sediment.</title>
        <authorList>
            <person name="Nishi S."/>
            <person name="Tsubouchi T."/>
            <person name="Takaki Y."/>
            <person name="Koyanagi R."/>
            <person name="Satoh N."/>
            <person name="Maruyama T."/>
            <person name="Hatada Y."/>
        </authorList>
    </citation>
    <scope>NUCLEOTIDE SEQUENCE [LARGE SCALE GENOMIC DNA]</scope>
    <source>
        <strain evidence="2">LL-001</strain>
    </source>
</reference>
<evidence type="ECO:0000259" key="1">
    <source>
        <dbReference type="Pfam" id="PF06904"/>
    </source>
</evidence>
<comment type="caution">
    <text evidence="2">The sequence shown here is derived from an EMBL/GenBank/DDBJ whole genome shotgun (WGS) entry which is preliminary data.</text>
</comment>